<proteinExistence type="predicted"/>
<gene>
    <name evidence="1" type="ORF">PIB30_064028</name>
</gene>
<evidence type="ECO:0000313" key="2">
    <source>
        <dbReference type="Proteomes" id="UP001341840"/>
    </source>
</evidence>
<dbReference type="InterPro" id="IPR012340">
    <property type="entry name" value="NA-bd_OB-fold"/>
</dbReference>
<accession>A0ABU6TM55</accession>
<organism evidence="1 2">
    <name type="scientific">Stylosanthes scabra</name>
    <dbReference type="NCBI Taxonomy" id="79078"/>
    <lineage>
        <taxon>Eukaryota</taxon>
        <taxon>Viridiplantae</taxon>
        <taxon>Streptophyta</taxon>
        <taxon>Embryophyta</taxon>
        <taxon>Tracheophyta</taxon>
        <taxon>Spermatophyta</taxon>
        <taxon>Magnoliopsida</taxon>
        <taxon>eudicotyledons</taxon>
        <taxon>Gunneridae</taxon>
        <taxon>Pentapetalae</taxon>
        <taxon>rosids</taxon>
        <taxon>fabids</taxon>
        <taxon>Fabales</taxon>
        <taxon>Fabaceae</taxon>
        <taxon>Papilionoideae</taxon>
        <taxon>50 kb inversion clade</taxon>
        <taxon>dalbergioids sensu lato</taxon>
        <taxon>Dalbergieae</taxon>
        <taxon>Pterocarpus clade</taxon>
        <taxon>Stylosanthes</taxon>
    </lineage>
</organism>
<name>A0ABU6TM55_9FABA</name>
<sequence length="91" mass="10645">MVTRNGDASNRMAVYLEDLENMTCALFSAELVSQFNTFLLRNNVEPTVMVVQMFKSNFYLEETSIQSIFHSSQILLNLNYPEVKQFRERIQ</sequence>
<keyword evidence="2" id="KW-1185">Reference proteome</keyword>
<evidence type="ECO:0000313" key="1">
    <source>
        <dbReference type="EMBL" id="MED6149594.1"/>
    </source>
</evidence>
<dbReference type="Proteomes" id="UP001341840">
    <property type="component" value="Unassembled WGS sequence"/>
</dbReference>
<reference evidence="1 2" key="1">
    <citation type="journal article" date="2023" name="Plants (Basel)">
        <title>Bridging the Gap: Combining Genomics and Transcriptomics Approaches to Understand Stylosanthes scabra, an Orphan Legume from the Brazilian Caatinga.</title>
        <authorList>
            <person name="Ferreira-Neto J.R.C."/>
            <person name="da Silva M.D."/>
            <person name="Binneck E."/>
            <person name="de Melo N.F."/>
            <person name="da Silva R.H."/>
            <person name="de Melo A.L.T.M."/>
            <person name="Pandolfi V."/>
            <person name="Bustamante F.O."/>
            <person name="Brasileiro-Vidal A.C."/>
            <person name="Benko-Iseppon A.M."/>
        </authorList>
    </citation>
    <scope>NUCLEOTIDE SEQUENCE [LARGE SCALE GENOMIC DNA]</scope>
    <source>
        <tissue evidence="1">Leaves</tissue>
    </source>
</reference>
<dbReference type="Gene3D" id="2.40.50.140">
    <property type="entry name" value="Nucleic acid-binding proteins"/>
    <property type="match status" value="1"/>
</dbReference>
<comment type="caution">
    <text evidence="1">The sequence shown here is derived from an EMBL/GenBank/DDBJ whole genome shotgun (WGS) entry which is preliminary data.</text>
</comment>
<dbReference type="EMBL" id="JASCZI010091239">
    <property type="protein sequence ID" value="MED6149594.1"/>
    <property type="molecule type" value="Genomic_DNA"/>
</dbReference>
<protein>
    <submittedName>
        <fullName evidence="1">Uncharacterized protein</fullName>
    </submittedName>
</protein>